<organism evidence="5 6">
    <name type="scientific">Clostridium puniceum</name>
    <dbReference type="NCBI Taxonomy" id="29367"/>
    <lineage>
        <taxon>Bacteria</taxon>
        <taxon>Bacillati</taxon>
        <taxon>Bacillota</taxon>
        <taxon>Clostridia</taxon>
        <taxon>Eubacteriales</taxon>
        <taxon>Clostridiaceae</taxon>
        <taxon>Clostridium</taxon>
    </lineage>
</organism>
<dbReference type="Gene3D" id="1.10.10.60">
    <property type="entry name" value="Homeodomain-like"/>
    <property type="match status" value="2"/>
</dbReference>
<dbReference type="InterPro" id="IPR003313">
    <property type="entry name" value="AraC-bd"/>
</dbReference>
<evidence type="ECO:0000256" key="1">
    <source>
        <dbReference type="ARBA" id="ARBA00023015"/>
    </source>
</evidence>
<name>A0A1S8SX39_9CLOT</name>
<dbReference type="PRINTS" id="PR00032">
    <property type="entry name" value="HTHARAC"/>
</dbReference>
<dbReference type="InterPro" id="IPR020449">
    <property type="entry name" value="Tscrpt_reg_AraC-type_HTH"/>
</dbReference>
<dbReference type="STRING" id="29367.CLPUN_53580"/>
<dbReference type="SMART" id="SM00342">
    <property type="entry name" value="HTH_ARAC"/>
    <property type="match status" value="1"/>
</dbReference>
<gene>
    <name evidence="5" type="primary">araC_5</name>
    <name evidence="5" type="ORF">CLPUN_53580</name>
</gene>
<keyword evidence="1" id="KW-0805">Transcription regulation</keyword>
<dbReference type="InterPro" id="IPR037923">
    <property type="entry name" value="HTH-like"/>
</dbReference>
<evidence type="ECO:0000256" key="2">
    <source>
        <dbReference type="ARBA" id="ARBA00023125"/>
    </source>
</evidence>
<proteinExistence type="predicted"/>
<keyword evidence="6" id="KW-1185">Reference proteome</keyword>
<dbReference type="InterPro" id="IPR009057">
    <property type="entry name" value="Homeodomain-like_sf"/>
</dbReference>
<keyword evidence="2" id="KW-0238">DNA-binding</keyword>
<sequence>MKEIQKKSYYCYRFFNDDAVNGILSCGYLYKSSNSDSMLNSANEYYTCSVLIEGKGSFIDSNGNTYSIMPNSVFQCFPGKEYSIIIDPDSKWYEFYIKIGKSTFDALSSLNLLHIATPVFQINLKPYLEQWFSELINQLKTTGNAELPEVLFVTQKLLINLHREDIRSYESNIDAIITGARQMLYYRCNEDISLAEIAVSFHISYEKFRKLFKQEVGLSPIQYRLQSKFHFAQRLLYEGVPIKIVAAELGYNDPFTFSRQFKKYMGSSPSSFKNK</sequence>
<keyword evidence="3" id="KW-0804">Transcription</keyword>
<dbReference type="GO" id="GO:0003700">
    <property type="term" value="F:DNA-binding transcription factor activity"/>
    <property type="evidence" value="ECO:0007669"/>
    <property type="project" value="InterPro"/>
</dbReference>
<dbReference type="PANTHER" id="PTHR43280:SF2">
    <property type="entry name" value="HTH-TYPE TRANSCRIPTIONAL REGULATOR EXSA"/>
    <property type="match status" value="1"/>
</dbReference>
<dbReference type="SUPFAM" id="SSF51215">
    <property type="entry name" value="Regulatory protein AraC"/>
    <property type="match status" value="1"/>
</dbReference>
<dbReference type="Pfam" id="PF02311">
    <property type="entry name" value="AraC_binding"/>
    <property type="match status" value="1"/>
</dbReference>
<dbReference type="PANTHER" id="PTHR43280">
    <property type="entry name" value="ARAC-FAMILY TRANSCRIPTIONAL REGULATOR"/>
    <property type="match status" value="1"/>
</dbReference>
<accession>A0A1S8SX39</accession>
<dbReference type="OrthoDB" id="9813413at2"/>
<evidence type="ECO:0000313" key="5">
    <source>
        <dbReference type="EMBL" id="OOM70026.1"/>
    </source>
</evidence>
<dbReference type="SUPFAM" id="SSF46689">
    <property type="entry name" value="Homeodomain-like"/>
    <property type="match status" value="2"/>
</dbReference>
<dbReference type="Proteomes" id="UP000190890">
    <property type="component" value="Unassembled WGS sequence"/>
</dbReference>
<dbReference type="InterPro" id="IPR018060">
    <property type="entry name" value="HTH_AraC"/>
</dbReference>
<evidence type="ECO:0000259" key="4">
    <source>
        <dbReference type="PROSITE" id="PS01124"/>
    </source>
</evidence>
<dbReference type="RefSeq" id="WP_077850226.1">
    <property type="nucleotide sequence ID" value="NZ_LZZM01000245.1"/>
</dbReference>
<dbReference type="PROSITE" id="PS01124">
    <property type="entry name" value="HTH_ARAC_FAMILY_2"/>
    <property type="match status" value="1"/>
</dbReference>
<dbReference type="AlphaFoldDB" id="A0A1S8SX39"/>
<comment type="caution">
    <text evidence="5">The sequence shown here is derived from an EMBL/GenBank/DDBJ whole genome shotgun (WGS) entry which is preliminary data.</text>
</comment>
<evidence type="ECO:0000313" key="6">
    <source>
        <dbReference type="Proteomes" id="UP000190890"/>
    </source>
</evidence>
<protein>
    <submittedName>
        <fullName evidence="5">Arabinose operon regulatory protein</fullName>
    </submittedName>
</protein>
<reference evidence="5 6" key="1">
    <citation type="submission" date="2016-05" db="EMBL/GenBank/DDBJ databases">
        <title>Microbial solvent formation.</title>
        <authorList>
            <person name="Poehlein A."/>
            <person name="Montoya Solano J.D."/>
            <person name="Flitsch S."/>
            <person name="Krabben P."/>
            <person name="Duerre P."/>
            <person name="Daniel R."/>
        </authorList>
    </citation>
    <scope>NUCLEOTIDE SEQUENCE [LARGE SCALE GENOMIC DNA]</scope>
    <source>
        <strain evidence="5 6">DSM 2619</strain>
    </source>
</reference>
<dbReference type="EMBL" id="LZZM01000245">
    <property type="protein sequence ID" value="OOM70026.1"/>
    <property type="molecule type" value="Genomic_DNA"/>
</dbReference>
<dbReference type="Pfam" id="PF12833">
    <property type="entry name" value="HTH_18"/>
    <property type="match status" value="1"/>
</dbReference>
<feature type="domain" description="HTH araC/xylS-type" evidence="4">
    <location>
        <begin position="178"/>
        <end position="275"/>
    </location>
</feature>
<dbReference type="GO" id="GO:0043565">
    <property type="term" value="F:sequence-specific DNA binding"/>
    <property type="evidence" value="ECO:0007669"/>
    <property type="project" value="InterPro"/>
</dbReference>
<evidence type="ECO:0000256" key="3">
    <source>
        <dbReference type="ARBA" id="ARBA00023163"/>
    </source>
</evidence>